<dbReference type="SUPFAM" id="SSF101960">
    <property type="entry name" value="Stabilizer of iron transporter SufD"/>
    <property type="match status" value="1"/>
</dbReference>
<keyword evidence="3" id="KW-1185">Reference proteome</keyword>
<dbReference type="PANTHER" id="PTHR43575:SF1">
    <property type="entry name" value="PROTEIN ABCI7, CHLOROPLASTIC"/>
    <property type="match status" value="1"/>
</dbReference>
<dbReference type="OrthoDB" id="9768262at2"/>
<dbReference type="InterPro" id="IPR055346">
    <property type="entry name" value="Fe-S_cluster_assembly_SufBD"/>
</dbReference>
<dbReference type="RefSeq" id="WP_035540421.1">
    <property type="nucleotide sequence ID" value="NZ_ARYL01000030.1"/>
</dbReference>
<dbReference type="GO" id="GO:0016226">
    <property type="term" value="P:iron-sulfur cluster assembly"/>
    <property type="evidence" value="ECO:0007669"/>
    <property type="project" value="InterPro"/>
</dbReference>
<reference evidence="2 3" key="1">
    <citation type="journal article" date="2014" name="Antonie Van Leeuwenhoek">
        <title>Hyphomonas beringensis sp. nov. and Hyphomonas chukchiensis sp. nov., isolated from surface seawater of the Bering Sea and Chukchi Sea.</title>
        <authorList>
            <person name="Li C."/>
            <person name="Lai Q."/>
            <person name="Li G."/>
            <person name="Dong C."/>
            <person name="Wang J."/>
            <person name="Liao Y."/>
            <person name="Shao Z."/>
        </authorList>
    </citation>
    <scope>NUCLEOTIDE SEQUENCE [LARGE SCALE GENOMIC DNA]</scope>
    <source>
        <strain evidence="2 3">SCH89</strain>
    </source>
</reference>
<dbReference type="InterPro" id="IPR000825">
    <property type="entry name" value="SUF_FeS_clus_asmbl_SufBD_core"/>
</dbReference>
<evidence type="ECO:0000313" key="2">
    <source>
        <dbReference type="EMBL" id="KDA01362.1"/>
    </source>
</evidence>
<dbReference type="InterPro" id="IPR037284">
    <property type="entry name" value="SUF_FeS_clus_asmbl_SufBD_sf"/>
</dbReference>
<dbReference type="eggNOG" id="COG0719">
    <property type="taxonomic scope" value="Bacteria"/>
</dbReference>
<dbReference type="Pfam" id="PF01458">
    <property type="entry name" value="SUFBD_core"/>
    <property type="match status" value="1"/>
</dbReference>
<proteinExistence type="predicted"/>
<dbReference type="Proteomes" id="UP000024942">
    <property type="component" value="Unassembled WGS sequence"/>
</dbReference>
<dbReference type="EMBL" id="ARYL01000030">
    <property type="protein sequence ID" value="KDA01362.1"/>
    <property type="molecule type" value="Genomic_DNA"/>
</dbReference>
<accession>A0A059G3D7</accession>
<dbReference type="AlphaFoldDB" id="A0A059G3D7"/>
<dbReference type="STRING" id="1280953.HOC_15942"/>
<gene>
    <name evidence="2" type="ORF">HOC_15942</name>
</gene>
<dbReference type="PANTHER" id="PTHR43575">
    <property type="entry name" value="PROTEIN ABCI7, CHLOROPLASTIC"/>
    <property type="match status" value="1"/>
</dbReference>
<comment type="caution">
    <text evidence="2">The sequence shown here is derived from an EMBL/GenBank/DDBJ whole genome shotgun (WGS) entry which is preliminary data.</text>
</comment>
<organism evidence="2 3">
    <name type="scientific">Hyphomonas oceanitis SCH89</name>
    <dbReference type="NCBI Taxonomy" id="1280953"/>
    <lineage>
        <taxon>Bacteria</taxon>
        <taxon>Pseudomonadati</taxon>
        <taxon>Pseudomonadota</taxon>
        <taxon>Alphaproteobacteria</taxon>
        <taxon>Hyphomonadales</taxon>
        <taxon>Hyphomonadaceae</taxon>
        <taxon>Hyphomonas</taxon>
    </lineage>
</organism>
<dbReference type="PATRIC" id="fig|1280953.3.peg.3199"/>
<sequence length="408" mass="43508">MTTALRDFIKNPTAAELELVARYGMQPEDARRERAFLAFAETGLPHRRMEGWKWTDFKAALKALETPAAASAKDPLPDDGALVFRFTPKGFEAPAKLPDGIRMVVQPGVQAFPGAEDVPMGALAAALAGGGKRPATLAFEITSSEAPRLHFVFEGAGEASFARIVFLVRSGASLTLTESYLGGAGLTASVLEFDLERGAKLNRTIFQRGGAGEALAVTGIAHLGAEAEMTQTTLAFGAKVARMETRVVHQASGSKLNLNAAYLSGKGFHADITTNVRHGAPSCVTRQLTKGAVLDGGTGVFQGKFFVPRKTGQHTDADMQHQALLLEDGAQVFAKPELEIYADDVECAHGNTCGALDDAQMFYLRQRGIPETQARAMLTEAFIAEALGMADEAVRDVLLAEAQNWLSS</sequence>
<name>A0A059G3D7_9PROT</name>
<feature type="domain" description="SUF system FeS cluster assembly SufBD core" evidence="1">
    <location>
        <begin position="152"/>
        <end position="382"/>
    </location>
</feature>
<protein>
    <submittedName>
        <fullName evidence="2">FeS assembly protein SufD</fullName>
    </submittedName>
</protein>
<evidence type="ECO:0000259" key="1">
    <source>
        <dbReference type="Pfam" id="PF01458"/>
    </source>
</evidence>
<evidence type="ECO:0000313" key="3">
    <source>
        <dbReference type="Proteomes" id="UP000024942"/>
    </source>
</evidence>